<evidence type="ECO:0000313" key="2">
    <source>
        <dbReference type="Proteomes" id="UP000178107"/>
    </source>
</evidence>
<accession>A0A1G2SZU1</accession>
<reference evidence="1 2" key="1">
    <citation type="journal article" date="2016" name="Nat. Commun.">
        <title>Thousands of microbial genomes shed light on interconnected biogeochemical processes in an aquifer system.</title>
        <authorList>
            <person name="Anantharaman K."/>
            <person name="Brown C.T."/>
            <person name="Hug L.A."/>
            <person name="Sharon I."/>
            <person name="Castelle C.J."/>
            <person name="Probst A.J."/>
            <person name="Thomas B.C."/>
            <person name="Singh A."/>
            <person name="Wilkins M.J."/>
            <person name="Karaoz U."/>
            <person name="Brodie E.L."/>
            <person name="Williams K.H."/>
            <person name="Hubbard S.S."/>
            <person name="Banfield J.F."/>
        </authorList>
    </citation>
    <scope>NUCLEOTIDE SEQUENCE [LARGE SCALE GENOMIC DNA]</scope>
</reference>
<sequence>MTKNEYVRLANTEPLVQLHGNISGKDFVVREYTYGVLVPDYNHPLSCVSVANSSLSIDLWVGCKWQCAYCQVQGSKQDLANQGTMPLNPQRRNQATIEEIVDALVDHPFFLPNETVISIGTASTEPLAPGAVTDSTFALMDYFVKKGLKNPF</sequence>
<dbReference type="Proteomes" id="UP000178107">
    <property type="component" value="Unassembled WGS sequence"/>
</dbReference>
<evidence type="ECO:0000313" key="1">
    <source>
        <dbReference type="EMBL" id="OHA90109.1"/>
    </source>
</evidence>
<dbReference type="EMBL" id="MHVH01000006">
    <property type="protein sequence ID" value="OHA90109.1"/>
    <property type="molecule type" value="Genomic_DNA"/>
</dbReference>
<name>A0A1G2SZU1_9BACT</name>
<proteinExistence type="predicted"/>
<gene>
    <name evidence="1" type="ORF">A2838_00560</name>
</gene>
<dbReference type="AlphaFoldDB" id="A0A1G2SZU1"/>
<protein>
    <submittedName>
        <fullName evidence="1">Uncharacterized protein</fullName>
    </submittedName>
</protein>
<organism evidence="1 2">
    <name type="scientific">Candidatus Zambryskibacteria bacterium RIFCSPHIGHO2_01_FULL_46_25</name>
    <dbReference type="NCBI Taxonomy" id="1802738"/>
    <lineage>
        <taxon>Bacteria</taxon>
        <taxon>Candidatus Zambryskiibacteriota</taxon>
    </lineage>
</organism>
<comment type="caution">
    <text evidence="1">The sequence shown here is derived from an EMBL/GenBank/DDBJ whole genome shotgun (WGS) entry which is preliminary data.</text>
</comment>